<dbReference type="AlphaFoldDB" id="A0A382GH09"/>
<dbReference type="InterPro" id="IPR036754">
    <property type="entry name" value="YbaK/aa-tRNA-synt-asso_dom_sf"/>
</dbReference>
<proteinExistence type="predicted"/>
<feature type="domain" description="YbaK/aminoacyl-tRNA synthetase-associated" evidence="1">
    <location>
        <begin position="16"/>
        <end position="133"/>
    </location>
</feature>
<dbReference type="CDD" id="cd04333">
    <property type="entry name" value="ProX_deacylase"/>
    <property type="match status" value="1"/>
</dbReference>
<name>A0A382GH09_9ZZZZ</name>
<dbReference type="GO" id="GO:0002161">
    <property type="term" value="F:aminoacyl-tRNA deacylase activity"/>
    <property type="evidence" value="ECO:0007669"/>
    <property type="project" value="InterPro"/>
</dbReference>
<sequence length="144" mass="15660">MKKFNSSLSVIILEQTARTAKDAANTLKCEVGAIVKSLVFKAEDSFLLCLVAGDKRCSLNKIKKILNKKDVCMADAVQVKSQTGFSIGGVSPIAHLNNLKILVDNSLSRFNNVFAAAGHPNCVFKITYLDLIKITNGTEKEITE</sequence>
<gene>
    <name evidence="2" type="ORF">METZ01_LOCUS226761</name>
</gene>
<dbReference type="Gene3D" id="3.90.960.10">
    <property type="entry name" value="YbaK/aminoacyl-tRNA synthetase-associated domain"/>
    <property type="match status" value="1"/>
</dbReference>
<dbReference type="SUPFAM" id="SSF55826">
    <property type="entry name" value="YbaK/ProRS associated domain"/>
    <property type="match status" value="1"/>
</dbReference>
<dbReference type="Pfam" id="PF04073">
    <property type="entry name" value="tRNA_edit"/>
    <property type="match status" value="1"/>
</dbReference>
<dbReference type="EMBL" id="UINC01055253">
    <property type="protein sequence ID" value="SVB73907.1"/>
    <property type="molecule type" value="Genomic_DNA"/>
</dbReference>
<protein>
    <recommendedName>
        <fullName evidence="1">YbaK/aminoacyl-tRNA synthetase-associated domain-containing protein</fullName>
    </recommendedName>
</protein>
<dbReference type="PANTHER" id="PTHR30411:SF1">
    <property type="entry name" value="CYTOPLASMIC PROTEIN"/>
    <property type="match status" value="1"/>
</dbReference>
<dbReference type="PANTHER" id="PTHR30411">
    <property type="entry name" value="CYTOPLASMIC PROTEIN"/>
    <property type="match status" value="1"/>
</dbReference>
<organism evidence="2">
    <name type="scientific">marine metagenome</name>
    <dbReference type="NCBI Taxonomy" id="408172"/>
    <lineage>
        <taxon>unclassified sequences</taxon>
        <taxon>metagenomes</taxon>
        <taxon>ecological metagenomes</taxon>
    </lineage>
</organism>
<evidence type="ECO:0000259" key="1">
    <source>
        <dbReference type="Pfam" id="PF04073"/>
    </source>
</evidence>
<dbReference type="InterPro" id="IPR007214">
    <property type="entry name" value="YbaK/aa-tRNA-synth-assoc-dom"/>
</dbReference>
<reference evidence="2" key="1">
    <citation type="submission" date="2018-05" db="EMBL/GenBank/DDBJ databases">
        <authorList>
            <person name="Lanie J.A."/>
            <person name="Ng W.-L."/>
            <person name="Kazmierczak K.M."/>
            <person name="Andrzejewski T.M."/>
            <person name="Davidsen T.M."/>
            <person name="Wayne K.J."/>
            <person name="Tettelin H."/>
            <person name="Glass J.I."/>
            <person name="Rusch D."/>
            <person name="Podicherti R."/>
            <person name="Tsui H.-C.T."/>
            <person name="Winkler M.E."/>
        </authorList>
    </citation>
    <scope>NUCLEOTIDE SEQUENCE</scope>
</reference>
<evidence type="ECO:0000313" key="2">
    <source>
        <dbReference type="EMBL" id="SVB73907.1"/>
    </source>
</evidence>
<accession>A0A382GH09</accession>